<dbReference type="EMBL" id="JBEPSB010000023">
    <property type="protein sequence ID" value="MET4562682.1"/>
    <property type="molecule type" value="Genomic_DNA"/>
</dbReference>
<name>A0ABV2PP19_9BACI</name>
<dbReference type="Proteomes" id="UP001549363">
    <property type="component" value="Unassembled WGS sequence"/>
</dbReference>
<feature type="transmembrane region" description="Helical" evidence="1">
    <location>
        <begin position="31"/>
        <end position="50"/>
    </location>
</feature>
<dbReference type="RefSeq" id="WP_354472639.1">
    <property type="nucleotide sequence ID" value="NZ_JBEPSB010000023.1"/>
</dbReference>
<keyword evidence="1" id="KW-0812">Transmembrane</keyword>
<keyword evidence="3" id="KW-1185">Reference proteome</keyword>
<evidence type="ECO:0000313" key="2">
    <source>
        <dbReference type="EMBL" id="MET4562682.1"/>
    </source>
</evidence>
<keyword evidence="1" id="KW-0472">Membrane</keyword>
<protein>
    <submittedName>
        <fullName evidence="2">Uncharacterized protein</fullName>
    </submittedName>
</protein>
<sequence>MRIVKLTLFYMAIIVLAMALSLAGVRMSVALGFFALIVVAMIYRHIHILYRTNNMQLVDKFVRARQKQPFFAHIYAIAYGSRTDQIAILAHVASKNKQPTIKYNYLFNKALLEENLGAAKEAAQHIDKEPIKSYTACYIAALEGRTSDMHSDKLTQPWMQPAIEAAYAHQLKDKGEFERFAGYSIDAARGVQKYALIHTFEQMKTDITKS</sequence>
<organism evidence="2 3">
    <name type="scientific">Lysinibacillus parviboronicapiens</name>
    <dbReference type="NCBI Taxonomy" id="436516"/>
    <lineage>
        <taxon>Bacteria</taxon>
        <taxon>Bacillati</taxon>
        <taxon>Bacillota</taxon>
        <taxon>Bacilli</taxon>
        <taxon>Bacillales</taxon>
        <taxon>Bacillaceae</taxon>
        <taxon>Lysinibacillus</taxon>
    </lineage>
</organism>
<gene>
    <name evidence="2" type="ORF">ABIA69_003873</name>
</gene>
<evidence type="ECO:0000256" key="1">
    <source>
        <dbReference type="SAM" id="Phobius"/>
    </source>
</evidence>
<proteinExistence type="predicted"/>
<feature type="transmembrane region" description="Helical" evidence="1">
    <location>
        <begin position="7"/>
        <end position="25"/>
    </location>
</feature>
<reference evidence="2 3" key="1">
    <citation type="submission" date="2024-06" db="EMBL/GenBank/DDBJ databases">
        <title>Sorghum-associated microbial communities from plants grown in Nebraska, USA.</title>
        <authorList>
            <person name="Schachtman D."/>
        </authorList>
    </citation>
    <scope>NUCLEOTIDE SEQUENCE [LARGE SCALE GENOMIC DNA]</scope>
    <source>
        <strain evidence="2 3">736</strain>
    </source>
</reference>
<evidence type="ECO:0000313" key="3">
    <source>
        <dbReference type="Proteomes" id="UP001549363"/>
    </source>
</evidence>
<keyword evidence="1" id="KW-1133">Transmembrane helix</keyword>
<accession>A0ABV2PP19</accession>
<comment type="caution">
    <text evidence="2">The sequence shown here is derived from an EMBL/GenBank/DDBJ whole genome shotgun (WGS) entry which is preliminary data.</text>
</comment>